<reference evidence="2 3" key="1">
    <citation type="submission" date="2023-12" db="EMBL/GenBank/DDBJ databases">
        <title>Novel species of the genus Arcicella isolated from rivers.</title>
        <authorList>
            <person name="Lu H."/>
        </authorList>
    </citation>
    <scope>NUCLEOTIDE SEQUENCE [LARGE SCALE GENOMIC DNA]</scope>
    <source>
        <strain evidence="2 3">DC25W</strain>
    </source>
</reference>
<evidence type="ECO:0000256" key="1">
    <source>
        <dbReference type="SAM" id="Phobius"/>
    </source>
</evidence>
<dbReference type="InterPro" id="IPR036648">
    <property type="entry name" value="CN_Hdrase_a/SCN_Hdrase_g_sf"/>
</dbReference>
<name>A0ABU5SKK6_9BACT</name>
<dbReference type="EMBL" id="JAYGIM010000011">
    <property type="protein sequence ID" value="MEA5427831.1"/>
    <property type="molecule type" value="Genomic_DNA"/>
</dbReference>
<dbReference type="InterPro" id="IPR022513">
    <property type="entry name" value="TOMM_pelo"/>
</dbReference>
<sequence>MDITQGQKVYGEIVQKAWEDSQFKNDLIANPIETIEKFTGNKVNLPKGQTLVVKDQTDESLVYINIPRKVSIDEMELTDEQLEMVAGGTDVLFWGGVGIGCAVAAAFIAGREK</sequence>
<comment type="caution">
    <text evidence="2">The sequence shown here is derived from an EMBL/GenBank/DDBJ whole genome shotgun (WGS) entry which is preliminary data.</text>
</comment>
<evidence type="ECO:0000313" key="3">
    <source>
        <dbReference type="Proteomes" id="UP001302222"/>
    </source>
</evidence>
<evidence type="ECO:0000313" key="2">
    <source>
        <dbReference type="EMBL" id="MEA5427831.1"/>
    </source>
</evidence>
<keyword evidence="1" id="KW-0472">Membrane</keyword>
<dbReference type="NCBIfam" id="TIGR03793">
    <property type="entry name" value="leader_NHLP"/>
    <property type="match status" value="1"/>
</dbReference>
<keyword evidence="1" id="KW-1133">Transmembrane helix</keyword>
<accession>A0ABU5SKK6</accession>
<organism evidence="2 3">
    <name type="scientific">Arcicella lustrica</name>
    <dbReference type="NCBI Taxonomy" id="2984196"/>
    <lineage>
        <taxon>Bacteria</taxon>
        <taxon>Pseudomonadati</taxon>
        <taxon>Bacteroidota</taxon>
        <taxon>Cytophagia</taxon>
        <taxon>Cytophagales</taxon>
        <taxon>Flectobacillaceae</taxon>
        <taxon>Arcicella</taxon>
    </lineage>
</organism>
<keyword evidence="3" id="KW-1185">Reference proteome</keyword>
<proteinExistence type="predicted"/>
<feature type="transmembrane region" description="Helical" evidence="1">
    <location>
        <begin position="91"/>
        <end position="110"/>
    </location>
</feature>
<dbReference type="RefSeq" id="WP_323259601.1">
    <property type="nucleotide sequence ID" value="NZ_JAYGIM010000011.1"/>
</dbReference>
<dbReference type="Proteomes" id="UP001302222">
    <property type="component" value="Unassembled WGS sequence"/>
</dbReference>
<dbReference type="SUPFAM" id="SSF56209">
    <property type="entry name" value="Nitrile hydratase alpha chain"/>
    <property type="match status" value="1"/>
</dbReference>
<keyword evidence="1" id="KW-0812">Transmembrane</keyword>
<gene>
    <name evidence="2" type="ORF">VB798_14665</name>
</gene>
<dbReference type="Gene3D" id="3.90.330.10">
    <property type="entry name" value="Nitrile hydratase alpha /Thiocyanate hydrolase gamma"/>
    <property type="match status" value="1"/>
</dbReference>
<protein>
    <submittedName>
        <fullName evidence="2">NHLP leader peptide family RiPP</fullName>
    </submittedName>
</protein>